<evidence type="ECO:0000256" key="5">
    <source>
        <dbReference type="ARBA" id="ARBA00022989"/>
    </source>
</evidence>
<feature type="transmembrane region" description="Helical" evidence="8">
    <location>
        <begin position="582"/>
        <end position="602"/>
    </location>
</feature>
<keyword evidence="4 9" id="KW-0732">Signal</keyword>
<evidence type="ECO:0000313" key="10">
    <source>
        <dbReference type="EMBL" id="QLL66579.1"/>
    </source>
</evidence>
<protein>
    <recommendedName>
        <fullName evidence="12">Type IV secretion system protein</fullName>
    </recommendedName>
</protein>
<evidence type="ECO:0000256" key="1">
    <source>
        <dbReference type="ARBA" id="ARBA00004651"/>
    </source>
</evidence>
<dbReference type="InterPro" id="IPR007688">
    <property type="entry name" value="Conjugal_tfr_TrbL/VirB6"/>
</dbReference>
<feature type="transmembrane region" description="Helical" evidence="8">
    <location>
        <begin position="553"/>
        <end position="575"/>
    </location>
</feature>
<evidence type="ECO:0000256" key="8">
    <source>
        <dbReference type="SAM" id="Phobius"/>
    </source>
</evidence>
<name>A0A7H9DZJ4_ANAPH</name>
<feature type="transmembrane region" description="Helical" evidence="8">
    <location>
        <begin position="743"/>
        <end position="761"/>
    </location>
</feature>
<feature type="transmembrane region" description="Helical" evidence="8">
    <location>
        <begin position="90"/>
        <end position="115"/>
    </location>
</feature>
<dbReference type="AlphaFoldDB" id="A0A7H9DZJ4"/>
<evidence type="ECO:0000256" key="7">
    <source>
        <dbReference type="SAM" id="MobiDB-lite"/>
    </source>
</evidence>
<sequence length="854" mass="91429">MHRVARALVFLMFLVVTVPLTSYAAADATGGAAKGEESNLVHYRHAEATNPRCGAVEELAKIGGKGIAAALGGGITGVGLLYVPFAGFRAFGFAMIAASIATISAGIAASTPYFACNWSFVRHPVLRFESADDVSRAVRTDGNEQPKEGDYKECSEPISATDIIEKYKGDCSKEFADMASYYACLAKDKSLEDARKEEPTCPGKKFKKAGSYAWPKNRVSSSRYIEVCYRHPLGTIYISPYVAARLGFAGEDPKEVLKRSKYPRESTFGDYDMQSTKLTVSGAWAEYENIVKCATLKAGQEDTMHGVTFRAVERGAKLCVDAVKLSGVPFMAKPEIGCQMRPNSPPSPMCAQSKRHEVKGTDGITVVSYDNSGCYSCYVAETCKGVANLNSRSIFPITSVVVGCVVDSLKNLLNPPAGCTGRAKAMNSVNPGFLKVAQEKLKKTVMAALILALILFSIKAVLGGVQNAGELYMTVLKFALVIYFTQGDAMSTAYDYLTRLSIGLSDIVLRAAGGDTGICDFKASDYDPKYLYLMPWDRLDCRMMFYLGSQLTGGTGTGILLSVLLTAGLLIPAILINAKVIVCLVALFAVIMLILTIIWTVYVFLLSLIALTVLTIISPLMIPMSLFQATKGFFDGWTRQLMTYSLYPVILFAFLSLMFAVFDNLYFGNLKFHRGAEEGAVSGAPTAGRKIWFELEDKKACEKPENETNIACMFDTMQFFSRPLVFGISVSAPEFKMATTAQIWTKLGVFVLIGFLFYHFLGSISYIAGELAGDPRAGVIGSGGMNPRSIAHKAAGMASAIRGAASGKLSDLGSKARDAIKGGGSSDGGTDKVSGGSSGGDSGKGGDAGKGGQS</sequence>
<feature type="transmembrane region" description="Helical" evidence="8">
    <location>
        <begin position="445"/>
        <end position="465"/>
    </location>
</feature>
<feature type="compositionally biased region" description="Gly residues" evidence="7">
    <location>
        <begin position="836"/>
        <end position="854"/>
    </location>
</feature>
<feature type="transmembrane region" description="Helical" evidence="8">
    <location>
        <begin position="608"/>
        <end position="629"/>
    </location>
</feature>
<dbReference type="EMBL" id="CP046639">
    <property type="protein sequence ID" value="QLL66579.1"/>
    <property type="molecule type" value="Genomic_DNA"/>
</dbReference>
<dbReference type="Pfam" id="PF04610">
    <property type="entry name" value="TrbL"/>
    <property type="match status" value="1"/>
</dbReference>
<dbReference type="GO" id="GO:0030255">
    <property type="term" value="P:protein secretion by the type IV secretion system"/>
    <property type="evidence" value="ECO:0007669"/>
    <property type="project" value="InterPro"/>
</dbReference>
<comment type="similarity">
    <text evidence="2">Belongs to the TrbL/VirB6 family.</text>
</comment>
<evidence type="ECO:0000256" key="3">
    <source>
        <dbReference type="ARBA" id="ARBA00022692"/>
    </source>
</evidence>
<evidence type="ECO:0008006" key="12">
    <source>
        <dbReference type="Google" id="ProtNLM"/>
    </source>
</evidence>
<evidence type="ECO:0000256" key="6">
    <source>
        <dbReference type="ARBA" id="ARBA00023136"/>
    </source>
</evidence>
<evidence type="ECO:0000256" key="2">
    <source>
        <dbReference type="ARBA" id="ARBA00007802"/>
    </source>
</evidence>
<feature type="transmembrane region" description="Helical" evidence="8">
    <location>
        <begin position="641"/>
        <end position="662"/>
    </location>
</feature>
<keyword evidence="3 8" id="KW-0812">Transmembrane</keyword>
<evidence type="ECO:0000256" key="4">
    <source>
        <dbReference type="ARBA" id="ARBA00022729"/>
    </source>
</evidence>
<evidence type="ECO:0000313" key="11">
    <source>
        <dbReference type="Proteomes" id="UP000510938"/>
    </source>
</evidence>
<feature type="chain" id="PRO_5028895225" description="Type IV secretion system protein" evidence="9">
    <location>
        <begin position="25"/>
        <end position="854"/>
    </location>
</feature>
<feature type="signal peptide" evidence="9">
    <location>
        <begin position="1"/>
        <end position="24"/>
    </location>
</feature>
<accession>A0A7H9DZJ4</accession>
<dbReference type="GO" id="GO:0005886">
    <property type="term" value="C:plasma membrane"/>
    <property type="evidence" value="ECO:0007669"/>
    <property type="project" value="UniProtKB-SubCell"/>
</dbReference>
<comment type="subcellular location">
    <subcellularLocation>
        <location evidence="1">Cell membrane</location>
        <topology evidence="1">Multi-pass membrane protein</topology>
    </subcellularLocation>
</comment>
<evidence type="ECO:0000256" key="9">
    <source>
        <dbReference type="SAM" id="SignalP"/>
    </source>
</evidence>
<reference evidence="10 11" key="1">
    <citation type="submission" date="2019-12" db="EMBL/GenBank/DDBJ databases">
        <title>A sheep strain of Anaplasma phagocytophilum contains multiple genomes.</title>
        <authorList>
            <person name="Barbet A.F."/>
            <person name="Crosby F.L."/>
            <person name="Eskeland S."/>
            <person name="Stuen S."/>
            <person name="Granquist E.G."/>
            <person name="Munderloh U.G."/>
        </authorList>
    </citation>
    <scope>NUCLEOTIDE SEQUENCE [LARGE SCALE GENOMIC DNA]</scope>
    <source>
        <strain evidence="10 11">Norway Variant 1</strain>
    </source>
</reference>
<feature type="region of interest" description="Disordered" evidence="7">
    <location>
        <begin position="816"/>
        <end position="854"/>
    </location>
</feature>
<proteinExistence type="inferred from homology"/>
<dbReference type="RefSeq" id="WP_180843769.1">
    <property type="nucleotide sequence ID" value="NZ_CP046639.1"/>
</dbReference>
<organism evidence="10 11">
    <name type="scientific">Anaplasma phagocytophilum str. Norway variant1</name>
    <dbReference type="NCBI Taxonomy" id="1392506"/>
    <lineage>
        <taxon>Bacteria</taxon>
        <taxon>Pseudomonadati</taxon>
        <taxon>Pseudomonadota</taxon>
        <taxon>Alphaproteobacteria</taxon>
        <taxon>Rickettsiales</taxon>
        <taxon>Anaplasmataceae</taxon>
        <taxon>Anaplasma</taxon>
        <taxon>phagocytophilum group</taxon>
    </lineage>
</organism>
<keyword evidence="6 8" id="KW-0472">Membrane</keyword>
<keyword evidence="5 8" id="KW-1133">Transmembrane helix</keyword>
<dbReference type="Proteomes" id="UP000510938">
    <property type="component" value="Chromosome"/>
</dbReference>
<gene>
    <name evidence="10" type="ORF">O998_01730</name>
</gene>